<dbReference type="KEGG" id="oxy:HCG48_15540"/>
<keyword evidence="12" id="KW-1185">Reference proteome</keyword>
<feature type="coiled-coil region" evidence="8">
    <location>
        <begin position="114"/>
        <end position="154"/>
    </location>
</feature>
<dbReference type="SMART" id="SM00448">
    <property type="entry name" value="REC"/>
    <property type="match status" value="1"/>
</dbReference>
<dbReference type="InterPro" id="IPR001789">
    <property type="entry name" value="Sig_transdc_resp-reg_receiver"/>
</dbReference>
<evidence type="ECO:0000256" key="5">
    <source>
        <dbReference type="ARBA" id="ARBA00022777"/>
    </source>
</evidence>
<evidence type="ECO:0000256" key="1">
    <source>
        <dbReference type="ARBA" id="ARBA00000085"/>
    </source>
</evidence>
<gene>
    <name evidence="11" type="ORF">HCG48_15540</name>
</gene>
<dbReference type="PROSITE" id="PS50109">
    <property type="entry name" value="HIS_KIN"/>
    <property type="match status" value="1"/>
</dbReference>
<dbReference type="InterPro" id="IPR003661">
    <property type="entry name" value="HisK_dim/P_dom"/>
</dbReference>
<evidence type="ECO:0000256" key="3">
    <source>
        <dbReference type="ARBA" id="ARBA00022553"/>
    </source>
</evidence>
<evidence type="ECO:0000259" key="9">
    <source>
        <dbReference type="PROSITE" id="PS50109"/>
    </source>
</evidence>
<keyword evidence="6" id="KW-0902">Two-component regulatory system</keyword>
<dbReference type="SUPFAM" id="SSF55874">
    <property type="entry name" value="ATPase domain of HSP90 chaperone/DNA topoisomerase II/histidine kinase"/>
    <property type="match status" value="1"/>
</dbReference>
<dbReference type="SUPFAM" id="SSF52172">
    <property type="entry name" value="CheY-like"/>
    <property type="match status" value="1"/>
</dbReference>
<dbReference type="InterPro" id="IPR004358">
    <property type="entry name" value="Sig_transdc_His_kin-like_C"/>
</dbReference>
<evidence type="ECO:0000256" key="2">
    <source>
        <dbReference type="ARBA" id="ARBA00012438"/>
    </source>
</evidence>
<dbReference type="SMART" id="SM00387">
    <property type="entry name" value="HATPase_c"/>
    <property type="match status" value="1"/>
</dbReference>
<dbReference type="Proteomes" id="UP000500857">
    <property type="component" value="Chromosome"/>
</dbReference>
<dbReference type="InterPro" id="IPR036890">
    <property type="entry name" value="HATPase_C_sf"/>
</dbReference>
<sequence>MLKQDILIVDDTPDNLRVLSSLLASQGYLVRKALNGPLALQACQKQLPDLILLDIMMPEMDGYEVCNHLKSDPTTQNIPVIFISALDNPFDKVKAFNIGGADYITKPVQAEEAIARVSHQLTIAEQQRQLAEQNAQLQQLNQKLKRSNADLEQFAYHVAHDLRSPIQSIILFAELAEDRFEDCLGTKGRDYMEGIINSGLRMKDTIDNLLTYSRVELSKNNFQLTDCEQVLSEALANLAEEIRSSGAVITHSNLPTPIADRTQLVRLFQNLIGNGIKFRDTDIVPQIKIGAELMGDREWMFSIQDNGIGIARESFERIFEIFERLDTSKKYPGSGIGMAICKKIVERHGGKIWLESELGRGTTFYFTLPAQGSVNP</sequence>
<dbReference type="Pfam" id="PF00512">
    <property type="entry name" value="HisKA"/>
    <property type="match status" value="1"/>
</dbReference>
<dbReference type="CDD" id="cd19920">
    <property type="entry name" value="REC_PA4781-like"/>
    <property type="match status" value="1"/>
</dbReference>
<dbReference type="InterPro" id="IPR003594">
    <property type="entry name" value="HATPase_dom"/>
</dbReference>
<evidence type="ECO:0000256" key="7">
    <source>
        <dbReference type="PROSITE-ProRule" id="PRU00169"/>
    </source>
</evidence>
<dbReference type="GO" id="GO:0000155">
    <property type="term" value="F:phosphorelay sensor kinase activity"/>
    <property type="evidence" value="ECO:0007669"/>
    <property type="project" value="InterPro"/>
</dbReference>
<name>A0A6H1U6I6_9CYAN</name>
<keyword evidence="3 7" id="KW-0597">Phosphoprotein</keyword>
<feature type="modified residue" description="4-aspartylphosphate" evidence="7">
    <location>
        <position position="54"/>
    </location>
</feature>
<keyword evidence="5" id="KW-0418">Kinase</keyword>
<evidence type="ECO:0000256" key="4">
    <source>
        <dbReference type="ARBA" id="ARBA00022679"/>
    </source>
</evidence>
<dbReference type="FunFam" id="3.30.565.10:FF:000006">
    <property type="entry name" value="Sensor histidine kinase WalK"/>
    <property type="match status" value="1"/>
</dbReference>
<keyword evidence="8" id="KW-0175">Coiled coil</keyword>
<dbReference type="Gene3D" id="3.30.565.10">
    <property type="entry name" value="Histidine kinase-like ATPase, C-terminal domain"/>
    <property type="match status" value="1"/>
</dbReference>
<evidence type="ECO:0000313" key="11">
    <source>
        <dbReference type="EMBL" id="QIZ73770.1"/>
    </source>
</evidence>
<dbReference type="SMART" id="SM00388">
    <property type="entry name" value="HisKA"/>
    <property type="match status" value="1"/>
</dbReference>
<evidence type="ECO:0000256" key="8">
    <source>
        <dbReference type="SAM" id="Coils"/>
    </source>
</evidence>
<evidence type="ECO:0000313" key="12">
    <source>
        <dbReference type="Proteomes" id="UP000500857"/>
    </source>
</evidence>
<dbReference type="AlphaFoldDB" id="A0A6H1U6I6"/>
<organism evidence="11 12">
    <name type="scientific">Oxynema aestuarii AP17</name>
    <dbReference type="NCBI Taxonomy" id="2064643"/>
    <lineage>
        <taxon>Bacteria</taxon>
        <taxon>Bacillati</taxon>
        <taxon>Cyanobacteriota</taxon>
        <taxon>Cyanophyceae</taxon>
        <taxon>Oscillatoriophycideae</taxon>
        <taxon>Oscillatoriales</taxon>
        <taxon>Oscillatoriaceae</taxon>
        <taxon>Oxynema</taxon>
        <taxon>Oxynema aestuarii</taxon>
    </lineage>
</organism>
<evidence type="ECO:0000259" key="10">
    <source>
        <dbReference type="PROSITE" id="PS50110"/>
    </source>
</evidence>
<protein>
    <recommendedName>
        <fullName evidence="2">histidine kinase</fullName>
        <ecNumber evidence="2">2.7.13.3</ecNumber>
    </recommendedName>
</protein>
<dbReference type="PANTHER" id="PTHR43047:SF72">
    <property type="entry name" value="OSMOSENSING HISTIDINE PROTEIN KINASE SLN1"/>
    <property type="match status" value="1"/>
</dbReference>
<dbReference type="EC" id="2.7.13.3" evidence="2"/>
<dbReference type="Pfam" id="PF00072">
    <property type="entry name" value="Response_reg"/>
    <property type="match status" value="1"/>
</dbReference>
<dbReference type="InterPro" id="IPR005467">
    <property type="entry name" value="His_kinase_dom"/>
</dbReference>
<dbReference type="GO" id="GO:0005886">
    <property type="term" value="C:plasma membrane"/>
    <property type="evidence" value="ECO:0007669"/>
    <property type="project" value="TreeGrafter"/>
</dbReference>
<dbReference type="Gene3D" id="1.10.287.130">
    <property type="match status" value="1"/>
</dbReference>
<proteinExistence type="predicted"/>
<dbReference type="PRINTS" id="PR00344">
    <property type="entry name" value="BCTRLSENSOR"/>
</dbReference>
<keyword evidence="4" id="KW-0808">Transferase</keyword>
<dbReference type="EMBL" id="CP051167">
    <property type="protein sequence ID" value="QIZ73770.1"/>
    <property type="molecule type" value="Genomic_DNA"/>
</dbReference>
<dbReference type="SUPFAM" id="SSF47384">
    <property type="entry name" value="Homodimeric domain of signal transducing histidine kinase"/>
    <property type="match status" value="1"/>
</dbReference>
<evidence type="ECO:0000256" key="6">
    <source>
        <dbReference type="ARBA" id="ARBA00023012"/>
    </source>
</evidence>
<dbReference type="Pfam" id="PF02518">
    <property type="entry name" value="HATPase_c"/>
    <property type="match status" value="1"/>
</dbReference>
<dbReference type="InterPro" id="IPR011006">
    <property type="entry name" value="CheY-like_superfamily"/>
</dbReference>
<accession>A0A6H1U6I6</accession>
<feature type="domain" description="Response regulatory" evidence="10">
    <location>
        <begin position="5"/>
        <end position="121"/>
    </location>
</feature>
<feature type="domain" description="Histidine kinase" evidence="9">
    <location>
        <begin position="157"/>
        <end position="372"/>
    </location>
</feature>
<comment type="catalytic activity">
    <reaction evidence="1">
        <text>ATP + protein L-histidine = ADP + protein N-phospho-L-histidine.</text>
        <dbReference type="EC" id="2.7.13.3"/>
    </reaction>
</comment>
<dbReference type="Gene3D" id="3.40.50.2300">
    <property type="match status" value="1"/>
</dbReference>
<reference evidence="11 12" key="1">
    <citation type="submission" date="2020-04" db="EMBL/GenBank/DDBJ databases">
        <authorList>
            <person name="Basu S."/>
            <person name="Maruthanayagam V."/>
            <person name="Chakraborty S."/>
            <person name="Pramanik A."/>
            <person name="Mukherjee J."/>
            <person name="Brink B."/>
        </authorList>
    </citation>
    <scope>NUCLEOTIDE SEQUENCE [LARGE SCALE GENOMIC DNA]</scope>
    <source>
        <strain evidence="11 12">AP17</strain>
    </source>
</reference>
<dbReference type="GO" id="GO:0009927">
    <property type="term" value="F:histidine phosphotransfer kinase activity"/>
    <property type="evidence" value="ECO:0007669"/>
    <property type="project" value="TreeGrafter"/>
</dbReference>
<dbReference type="CDD" id="cd00082">
    <property type="entry name" value="HisKA"/>
    <property type="match status" value="1"/>
</dbReference>
<dbReference type="PROSITE" id="PS50110">
    <property type="entry name" value="RESPONSE_REGULATORY"/>
    <property type="match status" value="1"/>
</dbReference>
<dbReference type="PANTHER" id="PTHR43047">
    <property type="entry name" value="TWO-COMPONENT HISTIDINE PROTEIN KINASE"/>
    <property type="match status" value="1"/>
</dbReference>
<dbReference type="InterPro" id="IPR036097">
    <property type="entry name" value="HisK_dim/P_sf"/>
</dbReference>